<keyword evidence="2" id="KW-1185">Reference proteome</keyword>
<reference evidence="1" key="1">
    <citation type="submission" date="2023-04" db="EMBL/GenBank/DDBJ databases">
        <title>Black Yeasts Isolated from many extreme environments.</title>
        <authorList>
            <person name="Coleine C."/>
            <person name="Stajich J.E."/>
            <person name="Selbmann L."/>
        </authorList>
    </citation>
    <scope>NUCLEOTIDE SEQUENCE</scope>
    <source>
        <strain evidence="1">CCFEE 5312</strain>
    </source>
</reference>
<evidence type="ECO:0000313" key="2">
    <source>
        <dbReference type="Proteomes" id="UP001271007"/>
    </source>
</evidence>
<gene>
    <name evidence="1" type="ORF">LTR09_008489</name>
</gene>
<name>A0AAJ0DHA8_9PEZI</name>
<accession>A0AAJ0DHA8</accession>
<dbReference type="Proteomes" id="UP001271007">
    <property type="component" value="Unassembled WGS sequence"/>
</dbReference>
<protein>
    <submittedName>
        <fullName evidence="1">Uncharacterized protein</fullName>
    </submittedName>
</protein>
<comment type="caution">
    <text evidence="1">The sequence shown here is derived from an EMBL/GenBank/DDBJ whole genome shotgun (WGS) entry which is preliminary data.</text>
</comment>
<dbReference type="EMBL" id="JAWDJX010000033">
    <property type="protein sequence ID" value="KAK3050339.1"/>
    <property type="molecule type" value="Genomic_DNA"/>
</dbReference>
<sequence length="67" mass="7658">MEYPPVVWALDIRNHRKSQTSTFTGVPGIPLTKENIAKLDYVNALEEGSYLMYNYSDTSYSTVWTPP</sequence>
<proteinExistence type="predicted"/>
<organism evidence="1 2">
    <name type="scientific">Extremus antarcticus</name>
    <dbReference type="NCBI Taxonomy" id="702011"/>
    <lineage>
        <taxon>Eukaryota</taxon>
        <taxon>Fungi</taxon>
        <taxon>Dikarya</taxon>
        <taxon>Ascomycota</taxon>
        <taxon>Pezizomycotina</taxon>
        <taxon>Dothideomycetes</taxon>
        <taxon>Dothideomycetidae</taxon>
        <taxon>Mycosphaerellales</taxon>
        <taxon>Extremaceae</taxon>
        <taxon>Extremus</taxon>
    </lineage>
</organism>
<evidence type="ECO:0000313" key="1">
    <source>
        <dbReference type="EMBL" id="KAK3050339.1"/>
    </source>
</evidence>
<dbReference type="AlphaFoldDB" id="A0AAJ0DHA8"/>